<dbReference type="RefSeq" id="WP_092077933.1">
    <property type="nucleotide sequence ID" value="NZ_FNAQ01000006.1"/>
</dbReference>
<keyword evidence="6" id="KW-0966">Cell projection</keyword>
<reference evidence="7" key="1">
    <citation type="submission" date="2016-10" db="EMBL/GenBank/DDBJ databases">
        <authorList>
            <person name="Varghese N."/>
            <person name="Submissions S."/>
        </authorList>
    </citation>
    <scope>NUCLEOTIDE SEQUENCE [LARGE SCALE GENOMIC DNA]</scope>
    <source>
        <strain evidence="7">DSM 8987</strain>
    </source>
</reference>
<protein>
    <submittedName>
        <fullName evidence="6">Flagellar hook-associated protein 3</fullName>
    </submittedName>
</protein>
<evidence type="ECO:0000256" key="3">
    <source>
        <dbReference type="ARBA" id="ARBA00023143"/>
    </source>
</evidence>
<gene>
    <name evidence="6" type="ORF">SAMN05661003_10647</name>
</gene>
<dbReference type="NCBIfam" id="TIGR02550">
    <property type="entry name" value="flagell_flgL"/>
    <property type="match status" value="1"/>
</dbReference>
<dbReference type="STRING" id="57664.SAMN05661003_10647"/>
<comment type="subcellular location">
    <subcellularLocation>
        <location evidence="1">Bacterial flagellum</location>
    </subcellularLocation>
</comment>
<dbReference type="GO" id="GO:0005198">
    <property type="term" value="F:structural molecule activity"/>
    <property type="evidence" value="ECO:0007669"/>
    <property type="project" value="InterPro"/>
</dbReference>
<keyword evidence="7" id="KW-1185">Reference proteome</keyword>
<proteinExistence type="inferred from homology"/>
<dbReference type="SUPFAM" id="SSF64518">
    <property type="entry name" value="Phase 1 flagellin"/>
    <property type="match status" value="1"/>
</dbReference>
<dbReference type="InterPro" id="IPR013384">
    <property type="entry name" value="Flagell_FlgL"/>
</dbReference>
<feature type="domain" description="Flagellin N-terminal" evidence="4">
    <location>
        <begin position="13"/>
        <end position="137"/>
    </location>
</feature>
<dbReference type="PANTHER" id="PTHR42792">
    <property type="entry name" value="FLAGELLIN"/>
    <property type="match status" value="1"/>
</dbReference>
<dbReference type="Gene3D" id="1.20.1330.10">
    <property type="entry name" value="f41 fragment of flagellin, N-terminal domain"/>
    <property type="match status" value="2"/>
</dbReference>
<dbReference type="Pfam" id="PF00669">
    <property type="entry name" value="Flagellin_N"/>
    <property type="match status" value="1"/>
</dbReference>
<dbReference type="InterPro" id="IPR001492">
    <property type="entry name" value="Flagellin"/>
</dbReference>
<evidence type="ECO:0000256" key="1">
    <source>
        <dbReference type="ARBA" id="ARBA00004365"/>
    </source>
</evidence>
<evidence type="ECO:0000256" key="2">
    <source>
        <dbReference type="ARBA" id="ARBA00005709"/>
    </source>
</evidence>
<accession>A0A1G7BHM6</accession>
<dbReference type="InterPro" id="IPR046358">
    <property type="entry name" value="Flagellin_C"/>
</dbReference>
<keyword evidence="6" id="KW-0282">Flagellum</keyword>
<sequence>MKSTLSTTYRSLNAELGRLTSSLEDLRNQAATGKKLLRPSDDPAAIRPVLSARSQIRANDRFISSLSTAVDRLDNQDSYLDQVENLLVSAKEVAINGINGSLSDQDKQTLADQISYIKTEMFSVANAQVGGQYIFAGFEEDTAPFVADGDLVNYAGDNHIKRLEASPGEYIQTNLAGSEVFQGLRDTNNDGVMEQTGQDLFALLTDLERALRGEAGQVYSGSTALPNGNLGSADGTTHLDALGNPLPAKTPIALDALGDPIIDQTTGATVTLTTSAGQPINLQPVLGLDGQPLSIAAYNAKFPPGTTSDFNGDPLDAAALDQPMYLHGDGSIPAFDNAGKPVIPYDDDGDPLTSPATVSLLDADDNPLQLRLVPALADLLPELEAAADQSRSARGRMGNNAARLETAKSHLEGVQIDLEQILSRYEDVDMIDVLTEILQTETAFEGALKVTGQVSKLSIMDYL</sequence>
<name>A0A1G7BHM6_9BACT</name>
<dbReference type="Pfam" id="PF00700">
    <property type="entry name" value="Flagellin_C"/>
    <property type="match status" value="1"/>
</dbReference>
<evidence type="ECO:0000259" key="5">
    <source>
        <dbReference type="Pfam" id="PF00700"/>
    </source>
</evidence>
<evidence type="ECO:0000313" key="6">
    <source>
        <dbReference type="EMBL" id="SDE26503.1"/>
    </source>
</evidence>
<dbReference type="EMBL" id="FNAQ01000006">
    <property type="protein sequence ID" value="SDE26503.1"/>
    <property type="molecule type" value="Genomic_DNA"/>
</dbReference>
<dbReference type="GO" id="GO:0071973">
    <property type="term" value="P:bacterial-type flagellum-dependent cell motility"/>
    <property type="evidence" value="ECO:0007669"/>
    <property type="project" value="InterPro"/>
</dbReference>
<dbReference type="InterPro" id="IPR001029">
    <property type="entry name" value="Flagellin_N"/>
</dbReference>
<keyword evidence="3" id="KW-0975">Bacterial flagellum</keyword>
<dbReference type="OrthoDB" id="9758307at2"/>
<dbReference type="PANTHER" id="PTHR42792:SF1">
    <property type="entry name" value="FLAGELLAR HOOK-ASSOCIATED PROTEIN 3"/>
    <property type="match status" value="1"/>
</dbReference>
<keyword evidence="6" id="KW-0969">Cilium</keyword>
<comment type="similarity">
    <text evidence="2">Belongs to the bacterial flagellin family.</text>
</comment>
<evidence type="ECO:0000259" key="4">
    <source>
        <dbReference type="Pfam" id="PF00669"/>
    </source>
</evidence>
<feature type="domain" description="Flagellin C-terminal" evidence="5">
    <location>
        <begin position="383"/>
        <end position="463"/>
    </location>
</feature>
<organism evidence="6 7">
    <name type="scientific">Desulfuromonas thiophila</name>
    <dbReference type="NCBI Taxonomy" id="57664"/>
    <lineage>
        <taxon>Bacteria</taxon>
        <taxon>Pseudomonadati</taxon>
        <taxon>Thermodesulfobacteriota</taxon>
        <taxon>Desulfuromonadia</taxon>
        <taxon>Desulfuromonadales</taxon>
        <taxon>Desulfuromonadaceae</taxon>
        <taxon>Desulfuromonas</taxon>
    </lineage>
</organism>
<evidence type="ECO:0000313" key="7">
    <source>
        <dbReference type="Proteomes" id="UP000243205"/>
    </source>
</evidence>
<dbReference type="GO" id="GO:0009424">
    <property type="term" value="C:bacterial-type flagellum hook"/>
    <property type="evidence" value="ECO:0007669"/>
    <property type="project" value="InterPro"/>
</dbReference>
<dbReference type="AlphaFoldDB" id="A0A1G7BHM6"/>
<dbReference type="Proteomes" id="UP000243205">
    <property type="component" value="Unassembled WGS sequence"/>
</dbReference>